<dbReference type="REBASE" id="141062">
    <property type="entry name" value="M.OpiB3ORF2418P"/>
</dbReference>
<protein>
    <submittedName>
        <fullName evidence="2">Methyltransferase</fullName>
    </submittedName>
</protein>
<name>A0A0U9H717_9BACI</name>
<dbReference type="GO" id="GO:0032259">
    <property type="term" value="P:methylation"/>
    <property type="evidence" value="ECO:0007669"/>
    <property type="project" value="UniProtKB-KW"/>
</dbReference>
<dbReference type="InterPro" id="IPR003356">
    <property type="entry name" value="DNA_methylase_A-5"/>
</dbReference>
<dbReference type="Proteomes" id="UP000052946">
    <property type="component" value="Unassembled WGS sequence"/>
</dbReference>
<feature type="domain" description="DNA methylase adenine-specific" evidence="1">
    <location>
        <begin position="13"/>
        <end position="129"/>
    </location>
</feature>
<dbReference type="Pfam" id="PF02384">
    <property type="entry name" value="N6_Mtase"/>
    <property type="match status" value="1"/>
</dbReference>
<dbReference type="GO" id="GO:0003677">
    <property type="term" value="F:DNA binding"/>
    <property type="evidence" value="ECO:0007669"/>
    <property type="project" value="InterPro"/>
</dbReference>
<evidence type="ECO:0000313" key="3">
    <source>
        <dbReference type="Proteomes" id="UP000052946"/>
    </source>
</evidence>
<evidence type="ECO:0000259" key="1">
    <source>
        <dbReference type="Pfam" id="PF02384"/>
    </source>
</evidence>
<dbReference type="Gene3D" id="3.40.50.150">
    <property type="entry name" value="Vaccinia Virus protein VP39"/>
    <property type="match status" value="1"/>
</dbReference>
<reference evidence="2 3" key="2">
    <citation type="journal article" date="2016" name="Genome Announc.">
        <title>Draft Genome Sequence of Oceanobacillus picturae Heshi-B3, Isolated from Fermented Rice Bran in a Traditional Japanese Seafood Dish.</title>
        <authorList>
            <person name="Akuzawa S."/>
            <person name="Nagaoka J."/>
            <person name="Kanekatsu M."/>
            <person name="Kanesaki Y."/>
            <person name="Suzuki T."/>
        </authorList>
    </citation>
    <scope>NUCLEOTIDE SEQUENCE [LARGE SCALE GENOMIC DNA]</scope>
    <source>
        <strain evidence="2 3">Heshi-B3</strain>
    </source>
</reference>
<dbReference type="InterPro" id="IPR029063">
    <property type="entry name" value="SAM-dependent_MTases_sf"/>
</dbReference>
<dbReference type="OrthoDB" id="9815272at2"/>
<dbReference type="AlphaFoldDB" id="A0A0U9H717"/>
<dbReference type="SUPFAM" id="SSF53335">
    <property type="entry name" value="S-adenosyl-L-methionine-dependent methyltransferases"/>
    <property type="match status" value="1"/>
</dbReference>
<evidence type="ECO:0000313" key="2">
    <source>
        <dbReference type="EMBL" id="GAQ18478.1"/>
    </source>
</evidence>
<sequence>MEEIGIKSKLRVQKHGEVFTPKKIVNKMLDIKGVKEACESLQTTFLEPAAGEGAFLVAILERKLNIVVKHYNDDLARFENYSLLALTSLYGIELLEDNAQTCVLNMFQAYYDIYQEQVQYHNGKLKKKVLDSAKEIISSNIRQGNFLTKKAIDGNPLVFSEWSSVNMKKTTKRIKIQRTEYTLDEIYESVEKESGKAINKVLNKNIEPYKQLDLFDLLEEGHIDSEDENPKEMRYTPVNIIDVYKAEMEEADG</sequence>
<dbReference type="EMBL" id="BBXV01000027">
    <property type="protein sequence ID" value="GAQ18478.1"/>
    <property type="molecule type" value="Genomic_DNA"/>
</dbReference>
<dbReference type="GO" id="GO:0008170">
    <property type="term" value="F:N-methyltransferase activity"/>
    <property type="evidence" value="ECO:0007669"/>
    <property type="project" value="InterPro"/>
</dbReference>
<keyword evidence="2" id="KW-0489">Methyltransferase</keyword>
<gene>
    <name evidence="2" type="ORF">OPHB3_2418</name>
</gene>
<keyword evidence="2" id="KW-0808">Transferase</keyword>
<proteinExistence type="predicted"/>
<reference evidence="3" key="1">
    <citation type="submission" date="2015-07" db="EMBL/GenBank/DDBJ databases">
        <title>Draft Genome Sequence of Oceanobacillus picturae Heshi-B3 that Was Isolated from Fermented Rice Bran with Aging Salted Mackerel, Which Was Named Heshiko as Traditional Fermented Seafood in Japan.</title>
        <authorList>
            <person name="Akuzawa S."/>
            <person name="Nakagawa J."/>
            <person name="Kanekatsu T."/>
            <person name="Kanesaki Y."/>
            <person name="Suzuki T."/>
        </authorList>
    </citation>
    <scope>NUCLEOTIDE SEQUENCE [LARGE SCALE GENOMIC DNA]</scope>
    <source>
        <strain evidence="3">Heshi-B3</strain>
    </source>
</reference>
<comment type="caution">
    <text evidence="2">The sequence shown here is derived from an EMBL/GenBank/DDBJ whole genome shotgun (WGS) entry which is preliminary data.</text>
</comment>
<dbReference type="PRINTS" id="PR00507">
    <property type="entry name" value="N12N6MTFRASE"/>
</dbReference>
<organism evidence="2 3">
    <name type="scientific">Oceanobacillus picturae</name>
    <dbReference type="NCBI Taxonomy" id="171693"/>
    <lineage>
        <taxon>Bacteria</taxon>
        <taxon>Bacillati</taxon>
        <taxon>Bacillota</taxon>
        <taxon>Bacilli</taxon>
        <taxon>Bacillales</taxon>
        <taxon>Bacillaceae</taxon>
        <taxon>Oceanobacillus</taxon>
    </lineage>
</organism>
<accession>A0A0U9H717</accession>